<evidence type="ECO:0000256" key="3">
    <source>
        <dbReference type="ARBA" id="ARBA00022741"/>
    </source>
</evidence>
<dbReference type="PANTHER" id="PTHR43335">
    <property type="entry name" value="ABC TRANSPORTER, ATP-BINDING PROTEIN"/>
    <property type="match status" value="1"/>
</dbReference>
<dbReference type="AlphaFoldDB" id="A0A2T5MFT7"/>
<dbReference type="PANTHER" id="PTHR43335:SF4">
    <property type="entry name" value="ABC TRANSPORTER, ATP-BINDING PROTEIN"/>
    <property type="match status" value="1"/>
</dbReference>
<feature type="domain" description="ABC transporter" evidence="5">
    <location>
        <begin position="7"/>
        <end position="236"/>
    </location>
</feature>
<dbReference type="CDD" id="cd03230">
    <property type="entry name" value="ABC_DR_subfamily_A"/>
    <property type="match status" value="1"/>
</dbReference>
<comment type="similarity">
    <text evidence="1">Belongs to the ABC transporter superfamily.</text>
</comment>
<dbReference type="RefSeq" id="WP_107939973.1">
    <property type="nucleotide sequence ID" value="NZ_QANS01000003.1"/>
</dbReference>
<evidence type="ECO:0000256" key="1">
    <source>
        <dbReference type="ARBA" id="ARBA00005417"/>
    </source>
</evidence>
<name>A0A2T5MFT7_9GAMM</name>
<organism evidence="6 7">
    <name type="scientific">Stenotrophobium rhamnosiphilum</name>
    <dbReference type="NCBI Taxonomy" id="2029166"/>
    <lineage>
        <taxon>Bacteria</taxon>
        <taxon>Pseudomonadati</taxon>
        <taxon>Pseudomonadota</taxon>
        <taxon>Gammaproteobacteria</taxon>
        <taxon>Nevskiales</taxon>
        <taxon>Nevskiaceae</taxon>
        <taxon>Stenotrophobium</taxon>
    </lineage>
</organism>
<gene>
    <name evidence="6" type="ORF">CJD38_08805</name>
</gene>
<keyword evidence="3" id="KW-0547">Nucleotide-binding</keyword>
<evidence type="ECO:0000256" key="2">
    <source>
        <dbReference type="ARBA" id="ARBA00022448"/>
    </source>
</evidence>
<evidence type="ECO:0000256" key="4">
    <source>
        <dbReference type="ARBA" id="ARBA00022840"/>
    </source>
</evidence>
<dbReference type="PROSITE" id="PS50893">
    <property type="entry name" value="ABC_TRANSPORTER_2"/>
    <property type="match status" value="1"/>
</dbReference>
<keyword evidence="2" id="KW-0813">Transport</keyword>
<dbReference type="Pfam" id="PF00005">
    <property type="entry name" value="ABC_tran"/>
    <property type="match status" value="1"/>
</dbReference>
<evidence type="ECO:0000313" key="7">
    <source>
        <dbReference type="Proteomes" id="UP000244248"/>
    </source>
</evidence>
<keyword evidence="7" id="KW-1185">Reference proteome</keyword>
<accession>A0A2T5MFT7</accession>
<comment type="caution">
    <text evidence="6">The sequence shown here is derived from an EMBL/GenBank/DDBJ whole genome shotgun (WGS) entry which is preliminary data.</text>
</comment>
<dbReference type="InterPro" id="IPR003593">
    <property type="entry name" value="AAA+_ATPase"/>
</dbReference>
<dbReference type="SMART" id="SM00382">
    <property type="entry name" value="AAA"/>
    <property type="match status" value="1"/>
</dbReference>
<dbReference type="Proteomes" id="UP000244248">
    <property type="component" value="Unassembled WGS sequence"/>
</dbReference>
<protein>
    <submittedName>
        <fullName evidence="6">ABC transporter ATP-binding protein</fullName>
    </submittedName>
</protein>
<dbReference type="GO" id="GO:0016887">
    <property type="term" value="F:ATP hydrolysis activity"/>
    <property type="evidence" value="ECO:0007669"/>
    <property type="project" value="InterPro"/>
</dbReference>
<proteinExistence type="inferred from homology"/>
<dbReference type="SUPFAM" id="SSF52540">
    <property type="entry name" value="P-loop containing nucleoside triphosphate hydrolases"/>
    <property type="match status" value="1"/>
</dbReference>
<dbReference type="GO" id="GO:0005524">
    <property type="term" value="F:ATP binding"/>
    <property type="evidence" value="ECO:0007669"/>
    <property type="project" value="UniProtKB-KW"/>
</dbReference>
<reference evidence="6 7" key="1">
    <citation type="submission" date="2018-04" db="EMBL/GenBank/DDBJ databases">
        <title>Novel species isolated from glacier.</title>
        <authorList>
            <person name="Liu Q."/>
            <person name="Xin Y.-H."/>
        </authorList>
    </citation>
    <scope>NUCLEOTIDE SEQUENCE [LARGE SCALE GENOMIC DNA]</scope>
    <source>
        <strain evidence="6 7">GT1R17</strain>
    </source>
</reference>
<keyword evidence="4 6" id="KW-0067">ATP-binding</keyword>
<dbReference type="Gene3D" id="3.40.50.300">
    <property type="entry name" value="P-loop containing nucleotide triphosphate hydrolases"/>
    <property type="match status" value="1"/>
</dbReference>
<evidence type="ECO:0000259" key="5">
    <source>
        <dbReference type="PROSITE" id="PS50893"/>
    </source>
</evidence>
<dbReference type="InterPro" id="IPR027417">
    <property type="entry name" value="P-loop_NTPase"/>
</dbReference>
<sequence>MDSEILIEARGLTRRYGPTTAVSDLSLTLRKGEILGLLGPNGAGKSTTMKMLTGNLAPTSGEAFIKGQSLHDAPTAAKKSLGYLPEQPPVYPELTVDEYLRYCADLHGIAKKERAAAVQQAKQSCGLTEVSQRLIGNLSKGYQQRVGLAQAIIHRPPVIVLDEPTVGLDPIQIREIRALIVELGKSHSVILSSHILPEIQAVCSRVMIINRGRAVYDQPVIATRNAQMESLTITLKRPPAVEAIQRIVGIASVEDLGAGRFRLVLAGGNDPREVLVDAAVNGNWGLIELAPEVKTLEEIFVELTSGDEQERKAA</sequence>
<dbReference type="OrthoDB" id="9781337at2"/>
<dbReference type="EMBL" id="QANS01000003">
    <property type="protein sequence ID" value="PTU31430.1"/>
    <property type="molecule type" value="Genomic_DNA"/>
</dbReference>
<dbReference type="InterPro" id="IPR003439">
    <property type="entry name" value="ABC_transporter-like_ATP-bd"/>
</dbReference>
<evidence type="ECO:0000313" key="6">
    <source>
        <dbReference type="EMBL" id="PTU31430.1"/>
    </source>
</evidence>